<comment type="caution">
    <text evidence="2">The sequence shown here is derived from an EMBL/GenBank/DDBJ whole genome shotgun (WGS) entry which is preliminary data.</text>
</comment>
<reference evidence="2 3" key="1">
    <citation type="journal article" date="2015" name="Nature">
        <title>rRNA introns, odd ribosomes, and small enigmatic genomes across a large radiation of phyla.</title>
        <authorList>
            <person name="Brown C.T."/>
            <person name="Hug L.A."/>
            <person name="Thomas B.C."/>
            <person name="Sharon I."/>
            <person name="Castelle C.J."/>
            <person name="Singh A."/>
            <person name="Wilkins M.J."/>
            <person name="Williams K.H."/>
            <person name="Banfield J.F."/>
        </authorList>
    </citation>
    <scope>NUCLEOTIDE SEQUENCE [LARGE SCALE GENOMIC DNA]</scope>
</reference>
<evidence type="ECO:0008006" key="4">
    <source>
        <dbReference type="Google" id="ProtNLM"/>
    </source>
</evidence>
<accession>A0A0G0ZF80</accession>
<dbReference type="InterPro" id="IPR004386">
    <property type="entry name" value="Toxin_YafQ-like"/>
</dbReference>
<keyword evidence="1" id="KW-1277">Toxin-antitoxin system</keyword>
<proteinExistence type="predicted"/>
<dbReference type="AlphaFoldDB" id="A0A0G0ZF80"/>
<dbReference type="InterPro" id="IPR035093">
    <property type="entry name" value="RelE/ParE_toxin_dom_sf"/>
</dbReference>
<dbReference type="Pfam" id="PF15738">
    <property type="entry name" value="YafQ_toxin"/>
    <property type="match status" value="1"/>
</dbReference>
<evidence type="ECO:0000313" key="2">
    <source>
        <dbReference type="EMBL" id="KKS47382.1"/>
    </source>
</evidence>
<dbReference type="Gene3D" id="3.30.2310.20">
    <property type="entry name" value="RelE-like"/>
    <property type="match status" value="1"/>
</dbReference>
<evidence type="ECO:0000256" key="1">
    <source>
        <dbReference type="ARBA" id="ARBA00022649"/>
    </source>
</evidence>
<name>A0A0G0ZF80_9BACT</name>
<organism evidence="2 3">
    <name type="scientific">Candidatus Nomurabacteria bacterium GW2011_GWC2_42_20</name>
    <dbReference type="NCBI Taxonomy" id="1618756"/>
    <lineage>
        <taxon>Bacteria</taxon>
        <taxon>Candidatus Nomuraibacteriota</taxon>
    </lineage>
</organism>
<dbReference type="InterPro" id="IPR007712">
    <property type="entry name" value="RelE/ParE_toxin"/>
</dbReference>
<protein>
    <recommendedName>
        <fullName evidence="4">Plasmid stabilization system</fullName>
    </recommendedName>
</protein>
<sequence length="85" mass="9968">MIVVRTKYFSKVVIRLPVQAKRALAERLQLFMNDPFSPILNNHALQGDRQPCRSINITGDYRLVYEQYDEETVLLIDIDTHSNLY</sequence>
<dbReference type="Proteomes" id="UP000034704">
    <property type="component" value="Unassembled WGS sequence"/>
</dbReference>
<dbReference type="EMBL" id="LCDG01000008">
    <property type="protein sequence ID" value="KKS47382.1"/>
    <property type="molecule type" value="Genomic_DNA"/>
</dbReference>
<dbReference type="STRING" id="1618756.UV12_C0008G0050"/>
<evidence type="ECO:0000313" key="3">
    <source>
        <dbReference type="Proteomes" id="UP000034704"/>
    </source>
</evidence>
<dbReference type="SUPFAM" id="SSF143011">
    <property type="entry name" value="RelE-like"/>
    <property type="match status" value="1"/>
</dbReference>
<dbReference type="NCBIfam" id="TIGR02385">
    <property type="entry name" value="RelE_StbE"/>
    <property type="match status" value="1"/>
</dbReference>
<gene>
    <name evidence="2" type="ORF">UV12_C0008G0050</name>
</gene>